<keyword evidence="3" id="KW-1185">Reference proteome</keyword>
<comment type="caution">
    <text evidence="2">The sequence shown here is derived from an EMBL/GenBank/DDBJ whole genome shotgun (WGS) entry which is preliminary data.</text>
</comment>
<proteinExistence type="predicted"/>
<feature type="region of interest" description="Disordered" evidence="1">
    <location>
        <begin position="1"/>
        <end position="92"/>
    </location>
</feature>
<protein>
    <submittedName>
        <fullName evidence="2">Uncharacterized protein</fullName>
    </submittedName>
</protein>
<organism evidence="2 3">
    <name type="scientific">Streptosporangium fragile</name>
    <dbReference type="NCBI Taxonomy" id="46186"/>
    <lineage>
        <taxon>Bacteria</taxon>
        <taxon>Bacillati</taxon>
        <taxon>Actinomycetota</taxon>
        <taxon>Actinomycetes</taxon>
        <taxon>Streptosporangiales</taxon>
        <taxon>Streptosporangiaceae</taxon>
        <taxon>Streptosporangium</taxon>
    </lineage>
</organism>
<sequence>MANIVTPSRISASALRRTPHPGRHRRPHRAPTPTPAPGTDADARTGHRHPHRLTDRPTGRPAPPSPRRTAPPSGRPGGVALRPSAATGDTPTKRIRLVNQAIARLSFLG</sequence>
<reference evidence="2 3" key="1">
    <citation type="journal article" date="2019" name="Int. J. Syst. Evol. Microbiol.">
        <title>The Global Catalogue of Microorganisms (GCM) 10K type strain sequencing project: providing services to taxonomists for standard genome sequencing and annotation.</title>
        <authorList>
            <consortium name="The Broad Institute Genomics Platform"/>
            <consortium name="The Broad Institute Genome Sequencing Center for Infectious Disease"/>
            <person name="Wu L."/>
            <person name="Ma J."/>
        </authorList>
    </citation>
    <scope>NUCLEOTIDE SEQUENCE [LARGE SCALE GENOMIC DNA]</scope>
    <source>
        <strain evidence="2 3">JCM 6242</strain>
    </source>
</reference>
<gene>
    <name evidence="2" type="ORF">GCM10010517_75550</name>
</gene>
<feature type="compositionally biased region" description="Basic residues" evidence="1">
    <location>
        <begin position="17"/>
        <end position="29"/>
    </location>
</feature>
<dbReference type="EMBL" id="BAAAVI010000098">
    <property type="protein sequence ID" value="GAA2909102.1"/>
    <property type="molecule type" value="Genomic_DNA"/>
</dbReference>
<feature type="compositionally biased region" description="Polar residues" evidence="1">
    <location>
        <begin position="1"/>
        <end position="11"/>
    </location>
</feature>
<dbReference type="Proteomes" id="UP001500831">
    <property type="component" value="Unassembled WGS sequence"/>
</dbReference>
<accession>A0ABN3WD31</accession>
<evidence type="ECO:0000313" key="3">
    <source>
        <dbReference type="Proteomes" id="UP001500831"/>
    </source>
</evidence>
<evidence type="ECO:0000256" key="1">
    <source>
        <dbReference type="SAM" id="MobiDB-lite"/>
    </source>
</evidence>
<evidence type="ECO:0000313" key="2">
    <source>
        <dbReference type="EMBL" id="GAA2909102.1"/>
    </source>
</evidence>
<name>A0ABN3WD31_9ACTN</name>